<feature type="chain" id="PRO_5004455645" evidence="1">
    <location>
        <begin position="21"/>
        <end position="175"/>
    </location>
</feature>
<dbReference type="PROSITE" id="PS50231">
    <property type="entry name" value="RICIN_B_LECTIN"/>
    <property type="match status" value="1"/>
</dbReference>
<gene>
    <name evidence="2" type="ORF">DICSQDRAFT_174527</name>
</gene>
<reference evidence="2 3" key="1">
    <citation type="journal article" date="2012" name="Science">
        <title>The Paleozoic origin of enzymatic lignin decomposition reconstructed from 31 fungal genomes.</title>
        <authorList>
            <person name="Floudas D."/>
            <person name="Binder M."/>
            <person name="Riley R."/>
            <person name="Barry K."/>
            <person name="Blanchette R.A."/>
            <person name="Henrissat B."/>
            <person name="Martinez A.T."/>
            <person name="Otillar R."/>
            <person name="Spatafora J.W."/>
            <person name="Yadav J.S."/>
            <person name="Aerts A."/>
            <person name="Benoit I."/>
            <person name="Boyd A."/>
            <person name="Carlson A."/>
            <person name="Copeland A."/>
            <person name="Coutinho P.M."/>
            <person name="de Vries R.P."/>
            <person name="Ferreira P."/>
            <person name="Findley K."/>
            <person name="Foster B."/>
            <person name="Gaskell J."/>
            <person name="Glotzer D."/>
            <person name="Gorecki P."/>
            <person name="Heitman J."/>
            <person name="Hesse C."/>
            <person name="Hori C."/>
            <person name="Igarashi K."/>
            <person name="Jurgens J.A."/>
            <person name="Kallen N."/>
            <person name="Kersten P."/>
            <person name="Kohler A."/>
            <person name="Kuees U."/>
            <person name="Kumar T.K.A."/>
            <person name="Kuo A."/>
            <person name="LaButti K."/>
            <person name="Larrondo L.F."/>
            <person name="Lindquist E."/>
            <person name="Ling A."/>
            <person name="Lombard V."/>
            <person name="Lucas S."/>
            <person name="Lundell T."/>
            <person name="Martin R."/>
            <person name="McLaughlin D.J."/>
            <person name="Morgenstern I."/>
            <person name="Morin E."/>
            <person name="Murat C."/>
            <person name="Nagy L.G."/>
            <person name="Nolan M."/>
            <person name="Ohm R.A."/>
            <person name="Patyshakuliyeva A."/>
            <person name="Rokas A."/>
            <person name="Ruiz-Duenas F.J."/>
            <person name="Sabat G."/>
            <person name="Salamov A."/>
            <person name="Samejima M."/>
            <person name="Schmutz J."/>
            <person name="Slot J.C."/>
            <person name="St John F."/>
            <person name="Stenlid J."/>
            <person name="Sun H."/>
            <person name="Sun S."/>
            <person name="Syed K."/>
            <person name="Tsang A."/>
            <person name="Wiebenga A."/>
            <person name="Young D."/>
            <person name="Pisabarro A."/>
            <person name="Eastwood D.C."/>
            <person name="Martin F."/>
            <person name="Cullen D."/>
            <person name="Grigoriev I.V."/>
            <person name="Hibbett D.S."/>
        </authorList>
    </citation>
    <scope>NUCLEOTIDE SEQUENCE [LARGE SCALE GENOMIC DNA]</scope>
    <source>
        <strain evidence="2 3">LYAD-421 SS1</strain>
    </source>
</reference>
<dbReference type="AlphaFoldDB" id="R7SM84"/>
<organism evidence="2 3">
    <name type="scientific">Dichomitus squalens (strain LYAD-421)</name>
    <name type="common">Western red white-rot fungus</name>
    <dbReference type="NCBI Taxonomy" id="732165"/>
    <lineage>
        <taxon>Eukaryota</taxon>
        <taxon>Fungi</taxon>
        <taxon>Dikarya</taxon>
        <taxon>Basidiomycota</taxon>
        <taxon>Agaricomycotina</taxon>
        <taxon>Agaricomycetes</taxon>
        <taxon>Polyporales</taxon>
        <taxon>Polyporaceae</taxon>
        <taxon>Dichomitus</taxon>
    </lineage>
</organism>
<name>R7SM84_DICSQ</name>
<evidence type="ECO:0000256" key="1">
    <source>
        <dbReference type="SAM" id="SignalP"/>
    </source>
</evidence>
<accession>R7SM84</accession>
<dbReference type="HOGENOM" id="CLU_1532511_0_0_1"/>
<feature type="signal peptide" evidence="1">
    <location>
        <begin position="1"/>
        <end position="20"/>
    </location>
</feature>
<evidence type="ECO:0000313" key="2">
    <source>
        <dbReference type="EMBL" id="EJF56845.1"/>
    </source>
</evidence>
<dbReference type="SUPFAM" id="SSF50370">
    <property type="entry name" value="Ricin B-like lectins"/>
    <property type="match status" value="1"/>
</dbReference>
<sequence length="175" mass="18364">MKIFAFAAAFALGDVLSAVADSVDPNVPVHIFDDFADGLVVGAGYAPAPGSSLVMTYPEDGFSTFVLTAGTDEIGQIQLFGSLPRDAPLCMTATNATGTASSHPVTLEECDEDDELQHWFVGSASNGTLIRPFDNVIDCLAIPTTSPAVGDQVGLQPEPCQDQLIPRQLWHAIAA</sequence>
<dbReference type="Gene3D" id="2.80.10.50">
    <property type="match status" value="1"/>
</dbReference>
<evidence type="ECO:0000313" key="3">
    <source>
        <dbReference type="Proteomes" id="UP000053319"/>
    </source>
</evidence>
<dbReference type="RefSeq" id="XP_007370436.1">
    <property type="nucleotide sequence ID" value="XM_007370374.1"/>
</dbReference>
<dbReference type="KEGG" id="dsq:DICSQDRAFT_174527"/>
<dbReference type="GeneID" id="18839967"/>
<keyword evidence="1" id="KW-0732">Signal</keyword>
<protein>
    <submittedName>
        <fullName evidence="2">Uncharacterized protein</fullName>
    </submittedName>
</protein>
<dbReference type="Proteomes" id="UP000053319">
    <property type="component" value="Unassembled WGS sequence"/>
</dbReference>
<dbReference type="InterPro" id="IPR035992">
    <property type="entry name" value="Ricin_B-like_lectins"/>
</dbReference>
<dbReference type="EMBL" id="JH719462">
    <property type="protein sequence ID" value="EJF56845.1"/>
    <property type="molecule type" value="Genomic_DNA"/>
</dbReference>
<proteinExistence type="predicted"/>